<evidence type="ECO:0008006" key="3">
    <source>
        <dbReference type="Google" id="ProtNLM"/>
    </source>
</evidence>
<accession>A0ABT1KTE3</accession>
<evidence type="ECO:0000313" key="2">
    <source>
        <dbReference type="Proteomes" id="UP001204524"/>
    </source>
</evidence>
<organism evidence="1 2">
    <name type="scientific">Nocardioides pinisoli</name>
    <dbReference type="NCBI Taxonomy" id="2950279"/>
    <lineage>
        <taxon>Bacteria</taxon>
        <taxon>Bacillati</taxon>
        <taxon>Actinomycetota</taxon>
        <taxon>Actinomycetes</taxon>
        <taxon>Propionibacteriales</taxon>
        <taxon>Nocardioidaceae</taxon>
        <taxon>Nocardioides</taxon>
    </lineage>
</organism>
<dbReference type="EMBL" id="JANARS010000002">
    <property type="protein sequence ID" value="MCP3421018.1"/>
    <property type="molecule type" value="Genomic_DNA"/>
</dbReference>
<dbReference type="Proteomes" id="UP001204524">
    <property type="component" value="Unassembled WGS sequence"/>
</dbReference>
<dbReference type="RefSeq" id="WP_254180259.1">
    <property type="nucleotide sequence ID" value="NZ_JANARS010000002.1"/>
</dbReference>
<sequence length="64" mass="7092">MAKALLGHVNSDVRTASVLAVENHRLRRRVHDLEALVLRLQADNDRLAAAAREAELLVEDLQPA</sequence>
<protein>
    <recommendedName>
        <fullName evidence="3">Transposase</fullName>
    </recommendedName>
</protein>
<name>A0ABT1KTE3_9ACTN</name>
<keyword evidence="2" id="KW-1185">Reference proteome</keyword>
<comment type="caution">
    <text evidence="1">The sequence shown here is derived from an EMBL/GenBank/DDBJ whole genome shotgun (WGS) entry which is preliminary data.</text>
</comment>
<gene>
    <name evidence="1" type="ORF">NCI01_04355</name>
</gene>
<proteinExistence type="predicted"/>
<reference evidence="1 2" key="1">
    <citation type="submission" date="2022-06" db="EMBL/GenBank/DDBJ databases">
        <authorList>
            <person name="So Y."/>
        </authorList>
    </citation>
    <scope>NUCLEOTIDE SEQUENCE [LARGE SCALE GENOMIC DNA]</scope>
    <source>
        <strain evidence="1 2">STR3</strain>
    </source>
</reference>
<evidence type="ECO:0000313" key="1">
    <source>
        <dbReference type="EMBL" id="MCP3421018.1"/>
    </source>
</evidence>